<dbReference type="InterPro" id="IPR020841">
    <property type="entry name" value="PKS_Beta-ketoAc_synthase_dom"/>
</dbReference>
<dbReference type="GO" id="GO:0004315">
    <property type="term" value="F:3-oxoacyl-[acyl-carrier-protein] synthase activity"/>
    <property type="evidence" value="ECO:0007669"/>
    <property type="project" value="InterPro"/>
</dbReference>
<dbReference type="InterPro" id="IPR000794">
    <property type="entry name" value="Beta-ketoacyl_synthase"/>
</dbReference>
<feature type="domain" description="Ketosynthase family 3 (KS3)" evidence="4">
    <location>
        <begin position="2"/>
        <end position="414"/>
    </location>
</feature>
<dbReference type="PANTHER" id="PTHR11712:SF336">
    <property type="entry name" value="3-OXOACYL-[ACYL-CARRIER-PROTEIN] SYNTHASE, MITOCHONDRIAL"/>
    <property type="match status" value="1"/>
</dbReference>
<protein>
    <submittedName>
        <fullName evidence="5">Beta-ketoacyl-[acyl-carrier-protein] synthase family protein</fullName>
    </submittedName>
</protein>
<dbReference type="AlphaFoldDB" id="A0A9X3N119"/>
<accession>A0A9X3N119</accession>
<dbReference type="Proteomes" id="UP001149140">
    <property type="component" value="Unassembled WGS sequence"/>
</dbReference>
<gene>
    <name evidence="5" type="ORF">OM076_39945</name>
</gene>
<organism evidence="5 6">
    <name type="scientific">Solirubrobacter ginsenosidimutans</name>
    <dbReference type="NCBI Taxonomy" id="490573"/>
    <lineage>
        <taxon>Bacteria</taxon>
        <taxon>Bacillati</taxon>
        <taxon>Actinomycetota</taxon>
        <taxon>Thermoleophilia</taxon>
        <taxon>Solirubrobacterales</taxon>
        <taxon>Solirubrobacteraceae</taxon>
        <taxon>Solirubrobacter</taxon>
    </lineage>
</organism>
<dbReference type="PANTHER" id="PTHR11712">
    <property type="entry name" value="POLYKETIDE SYNTHASE-RELATED"/>
    <property type="match status" value="1"/>
</dbReference>
<dbReference type="EMBL" id="JAPDOD010000067">
    <property type="protein sequence ID" value="MDA0166504.1"/>
    <property type="molecule type" value="Genomic_DNA"/>
</dbReference>
<evidence type="ECO:0000313" key="6">
    <source>
        <dbReference type="Proteomes" id="UP001149140"/>
    </source>
</evidence>
<sequence>MNRRVALTGIGAVTPVGNDTESTWSALVAGRSGVRRITTFDASTYPVRIAGQVEGFDVRERLVDTRIARHLSRSAGFGVGAALEALENARAHGAYAPWERGVSIGTSVGRPEPEDLAEIAAAQAGPGTLVRQAPSQVVRRGQNTAAATIAHVAGCAGPLIGVSTACTASAQALGEAMRRIQEGDARLMVAGGCDALTTWLDVLGFSLLGALTTEYDDAPERASRPFDRRRSGFVLGEGAVVAVLEDWDSAVERGAPILAELAGYGSTLNAYRLTDAPPDGGGAIGAMASALREGGIAPTDVDYVSAHGTSTPGNDSSETLAIKRVLGEHAHNVAVSSPKSMTGHMTAAAAGLNLLAAVLAMRDGVVSPTLNLDEPDPKLDLDYVPNHAVRRPVRAALVNAFAFGGTNGSLAVRRPDLALEPR</sequence>
<name>A0A9X3N119_9ACTN</name>
<dbReference type="SUPFAM" id="SSF53901">
    <property type="entry name" value="Thiolase-like"/>
    <property type="match status" value="2"/>
</dbReference>
<dbReference type="NCBIfam" id="NF005589">
    <property type="entry name" value="PRK07314.1"/>
    <property type="match status" value="1"/>
</dbReference>
<dbReference type="InterPro" id="IPR014030">
    <property type="entry name" value="Ketoacyl_synth_N"/>
</dbReference>
<reference evidence="5" key="1">
    <citation type="submission" date="2022-10" db="EMBL/GenBank/DDBJ databases">
        <title>The WGS of Solirubrobacter ginsenosidimutans DSM 21036.</title>
        <authorList>
            <person name="Jiang Z."/>
        </authorList>
    </citation>
    <scope>NUCLEOTIDE SEQUENCE</scope>
    <source>
        <strain evidence="5">DSM 21036</strain>
    </source>
</reference>
<dbReference type="SMART" id="SM00825">
    <property type="entry name" value="PKS_KS"/>
    <property type="match status" value="1"/>
</dbReference>
<dbReference type="Pfam" id="PF02801">
    <property type="entry name" value="Ketoacyl-synt_C"/>
    <property type="match status" value="1"/>
</dbReference>
<dbReference type="GO" id="GO:0005829">
    <property type="term" value="C:cytosol"/>
    <property type="evidence" value="ECO:0007669"/>
    <property type="project" value="TreeGrafter"/>
</dbReference>
<comment type="similarity">
    <text evidence="1 3">Belongs to the thiolase-like superfamily. Beta-ketoacyl-ACP synthases family.</text>
</comment>
<dbReference type="Pfam" id="PF00109">
    <property type="entry name" value="ketoacyl-synt"/>
    <property type="match status" value="1"/>
</dbReference>
<dbReference type="CDD" id="cd00834">
    <property type="entry name" value="KAS_I_II"/>
    <property type="match status" value="1"/>
</dbReference>
<keyword evidence="6" id="KW-1185">Reference proteome</keyword>
<dbReference type="InterPro" id="IPR018201">
    <property type="entry name" value="Ketoacyl_synth_AS"/>
</dbReference>
<evidence type="ECO:0000256" key="1">
    <source>
        <dbReference type="ARBA" id="ARBA00008467"/>
    </source>
</evidence>
<keyword evidence="2 3" id="KW-0808">Transferase</keyword>
<dbReference type="PROSITE" id="PS00606">
    <property type="entry name" value="KS3_1"/>
    <property type="match status" value="1"/>
</dbReference>
<evidence type="ECO:0000259" key="4">
    <source>
        <dbReference type="PROSITE" id="PS52004"/>
    </source>
</evidence>
<proteinExistence type="inferred from homology"/>
<evidence type="ECO:0000256" key="3">
    <source>
        <dbReference type="RuleBase" id="RU003694"/>
    </source>
</evidence>
<dbReference type="RefSeq" id="WP_270045762.1">
    <property type="nucleotide sequence ID" value="NZ_JAPDOD010000067.1"/>
</dbReference>
<dbReference type="GO" id="GO:0006633">
    <property type="term" value="P:fatty acid biosynthetic process"/>
    <property type="evidence" value="ECO:0007669"/>
    <property type="project" value="InterPro"/>
</dbReference>
<comment type="caution">
    <text evidence="5">The sequence shown here is derived from an EMBL/GenBank/DDBJ whole genome shotgun (WGS) entry which is preliminary data.</text>
</comment>
<evidence type="ECO:0000313" key="5">
    <source>
        <dbReference type="EMBL" id="MDA0166504.1"/>
    </source>
</evidence>
<dbReference type="InterPro" id="IPR014031">
    <property type="entry name" value="Ketoacyl_synth_C"/>
</dbReference>
<dbReference type="Gene3D" id="3.40.47.10">
    <property type="match status" value="1"/>
</dbReference>
<dbReference type="InterPro" id="IPR016039">
    <property type="entry name" value="Thiolase-like"/>
</dbReference>
<evidence type="ECO:0000256" key="2">
    <source>
        <dbReference type="ARBA" id="ARBA00022679"/>
    </source>
</evidence>
<dbReference type="PROSITE" id="PS52004">
    <property type="entry name" value="KS3_2"/>
    <property type="match status" value="1"/>
</dbReference>